<dbReference type="PROSITE" id="PS50068">
    <property type="entry name" value="LDLRA_2"/>
    <property type="match status" value="1"/>
</dbReference>
<dbReference type="InterPro" id="IPR002172">
    <property type="entry name" value="LDrepeatLR_classA_rpt"/>
</dbReference>
<dbReference type="PROSITE" id="PS01180">
    <property type="entry name" value="CUB"/>
    <property type="match status" value="3"/>
</dbReference>
<dbReference type="InterPro" id="IPR035914">
    <property type="entry name" value="Sperma_CUB_dom_sf"/>
</dbReference>
<dbReference type="CDD" id="cd00112">
    <property type="entry name" value="LDLa"/>
    <property type="match status" value="1"/>
</dbReference>
<dbReference type="Pfam" id="PF00431">
    <property type="entry name" value="CUB"/>
    <property type="match status" value="2"/>
</dbReference>
<dbReference type="PROSITE" id="PS01209">
    <property type="entry name" value="LDLRA_1"/>
    <property type="match status" value="1"/>
</dbReference>
<dbReference type="PANTHER" id="PTHR24251">
    <property type="entry name" value="OVOCHYMASE-RELATED"/>
    <property type="match status" value="1"/>
</dbReference>
<evidence type="ECO:0000259" key="5">
    <source>
        <dbReference type="PROSITE" id="PS01180"/>
    </source>
</evidence>
<dbReference type="Gene3D" id="2.60.120.290">
    <property type="entry name" value="Spermadhesin, CUB domain"/>
    <property type="match status" value="3"/>
</dbReference>
<keyword evidence="4" id="KW-0472">Membrane</keyword>
<dbReference type="SUPFAM" id="SSF57424">
    <property type="entry name" value="LDL receptor-like module"/>
    <property type="match status" value="1"/>
</dbReference>
<name>A0ABM0ML64_SACKO</name>
<feature type="disulfide bond" evidence="3">
    <location>
        <begin position="525"/>
        <end position="540"/>
    </location>
</feature>
<evidence type="ECO:0000256" key="3">
    <source>
        <dbReference type="PROSITE-ProRule" id="PRU00124"/>
    </source>
</evidence>
<feature type="transmembrane region" description="Helical" evidence="4">
    <location>
        <begin position="83"/>
        <end position="100"/>
    </location>
</feature>
<feature type="domain" description="CUB" evidence="5">
    <location>
        <begin position="382"/>
        <end position="498"/>
    </location>
</feature>
<evidence type="ECO:0000256" key="4">
    <source>
        <dbReference type="SAM" id="Phobius"/>
    </source>
</evidence>
<dbReference type="InterPro" id="IPR023415">
    <property type="entry name" value="LDLR_class-A_CS"/>
</dbReference>
<protein>
    <submittedName>
        <fullName evidence="7">Deleted in malignant brain tumors 1 protein-like</fullName>
    </submittedName>
</protein>
<evidence type="ECO:0000256" key="1">
    <source>
        <dbReference type="ARBA" id="ARBA00022737"/>
    </source>
</evidence>
<dbReference type="RefSeq" id="XP_006820755.1">
    <property type="nucleotide sequence ID" value="XM_006820692.1"/>
</dbReference>
<evidence type="ECO:0000313" key="6">
    <source>
        <dbReference type="Proteomes" id="UP000694865"/>
    </source>
</evidence>
<feature type="domain" description="CUB" evidence="5">
    <location>
        <begin position="233"/>
        <end position="358"/>
    </location>
</feature>
<dbReference type="Gene3D" id="4.10.400.10">
    <property type="entry name" value="Low-density Lipoprotein Receptor"/>
    <property type="match status" value="1"/>
</dbReference>
<feature type="domain" description="CUB" evidence="5">
    <location>
        <begin position="135"/>
        <end position="214"/>
    </location>
</feature>
<feature type="transmembrane region" description="Helical" evidence="4">
    <location>
        <begin position="49"/>
        <end position="71"/>
    </location>
</feature>
<keyword evidence="1" id="KW-0677">Repeat</keyword>
<dbReference type="Proteomes" id="UP000694865">
    <property type="component" value="Unplaced"/>
</dbReference>
<sequence length="541" mass="60807">MPKYTARKGTHQTKEVMEMGTCFDDVTVHRLLVHCGIRSHILLLNTFTVFTRCYVIIGCCVAFDTGLSVIYGNQWSMSLSRPVWAVALGWMIIVCVTGYGDSLDISVHIDFIVILLQSIAQRKYGLDKYKYTASIKVDFEVFDLGGGTCLHDYLEIRHGTSESSDLFGVYCGGIGRQPPPVILTGETDGLYMEFKSSDELTTRNRGFKALYKMSEYIPISGVTVYPTPITGQCGGVYNLPETRFDGFGSPYHPGLYPPKSNCIYYIQAPEDHNIELVFTAFELEADSDCKSDSVVIEDDEDGIFALRLVGIYCGSFNNGTGYPPPTLVRTTSSNWAKVTFTSNNLDQFTGFYAQFWEVNESKEIEQTTISICNDIRRIVTDRGGLIVSHSGYDDDENYPNEDNLCVMRIQSDPQLNEMIHIDIESLDLRPSLSDDCDPEYDDSLVIYDPVTGLTYATLCSGSSGNFQSSDGALDIYFYTHFHEDGGNYEGFKIVYAAYARTIEFCGINDFNCKRDEWCIAAYLECDEYEHCRDGSDEWNCK</sequence>
<dbReference type="SMART" id="SM00042">
    <property type="entry name" value="CUB"/>
    <property type="match status" value="2"/>
</dbReference>
<dbReference type="GeneID" id="102804137"/>
<evidence type="ECO:0000313" key="7">
    <source>
        <dbReference type="RefSeq" id="XP_006820755.1"/>
    </source>
</evidence>
<evidence type="ECO:0000256" key="2">
    <source>
        <dbReference type="ARBA" id="ARBA00023157"/>
    </source>
</evidence>
<comment type="caution">
    <text evidence="3">Lacks conserved residue(s) required for the propagation of feature annotation.</text>
</comment>
<reference evidence="7" key="1">
    <citation type="submission" date="2025-08" db="UniProtKB">
        <authorList>
            <consortium name="RefSeq"/>
        </authorList>
    </citation>
    <scope>IDENTIFICATION</scope>
    <source>
        <tissue evidence="7">Testes</tissue>
    </source>
</reference>
<organism evidence="6 7">
    <name type="scientific">Saccoglossus kowalevskii</name>
    <name type="common">Acorn worm</name>
    <dbReference type="NCBI Taxonomy" id="10224"/>
    <lineage>
        <taxon>Eukaryota</taxon>
        <taxon>Metazoa</taxon>
        <taxon>Hemichordata</taxon>
        <taxon>Enteropneusta</taxon>
        <taxon>Harrimaniidae</taxon>
        <taxon>Saccoglossus</taxon>
    </lineage>
</organism>
<feature type="non-terminal residue" evidence="7">
    <location>
        <position position="541"/>
    </location>
</feature>
<keyword evidence="4" id="KW-0812">Transmembrane</keyword>
<keyword evidence="6" id="KW-1185">Reference proteome</keyword>
<dbReference type="InterPro" id="IPR036055">
    <property type="entry name" value="LDL_receptor-like_sf"/>
</dbReference>
<dbReference type="InterPro" id="IPR000859">
    <property type="entry name" value="CUB_dom"/>
</dbReference>
<dbReference type="PANTHER" id="PTHR24251:SF37">
    <property type="entry name" value="CUB DOMAIN-CONTAINING PROTEIN"/>
    <property type="match status" value="1"/>
</dbReference>
<dbReference type="SUPFAM" id="SSF49854">
    <property type="entry name" value="Spermadhesin, CUB domain"/>
    <property type="match status" value="3"/>
</dbReference>
<accession>A0ABM0ML64</accession>
<dbReference type="Pfam" id="PF00057">
    <property type="entry name" value="Ldl_recept_a"/>
    <property type="match status" value="1"/>
</dbReference>
<dbReference type="CDD" id="cd00041">
    <property type="entry name" value="CUB"/>
    <property type="match status" value="2"/>
</dbReference>
<keyword evidence="4" id="KW-1133">Transmembrane helix</keyword>
<keyword evidence="2 3" id="KW-1015">Disulfide bond</keyword>
<gene>
    <name evidence="7" type="primary">LOC102804137</name>
</gene>
<proteinExistence type="predicted"/>